<proteinExistence type="predicted"/>
<dbReference type="EMBL" id="CP032382">
    <property type="protein sequence ID" value="AYB30114.1"/>
    <property type="molecule type" value="Genomic_DNA"/>
</dbReference>
<protein>
    <submittedName>
        <fullName evidence="3">4'-phosphopantetheinyl transferase superfamily protein</fullName>
    </submittedName>
</protein>
<sequence length="257" mass="29589">MVTVVRAGQRIDAVRVARERVQFLNFYLQPTSINFPKVLTFEKLFRMPLEKIVQEPGRAWALWRISETESELAARVLPYETVPDTLVHPNKRLEYLAGRALVKTIMEKMGLSFQGITKDEFGKPYPEGYDHHLSLSHSYPYVGALLDLNQAVGIDLEQPKDKLFRIAPRVFAPEELHDAGTSLTKHCIYWCAKEALLKVYGKKDLVFSENLLISPFREEMEGEIHGRIIVKDRVSMIPLHYSVYPNFVVVFNQSKKI</sequence>
<dbReference type="KEGG" id="chk:D4L85_05755"/>
<evidence type="ECO:0000256" key="1">
    <source>
        <dbReference type="ARBA" id="ARBA00022679"/>
    </source>
</evidence>
<evidence type="ECO:0000259" key="2">
    <source>
        <dbReference type="Pfam" id="PF01648"/>
    </source>
</evidence>
<keyword evidence="1 3" id="KW-0808">Transferase</keyword>
<gene>
    <name evidence="3" type="ORF">D4L85_05755</name>
</gene>
<organism evidence="3 4">
    <name type="scientific">Chryseolinea soli</name>
    <dbReference type="NCBI Taxonomy" id="2321403"/>
    <lineage>
        <taxon>Bacteria</taxon>
        <taxon>Pseudomonadati</taxon>
        <taxon>Bacteroidota</taxon>
        <taxon>Cytophagia</taxon>
        <taxon>Cytophagales</taxon>
        <taxon>Fulvivirgaceae</taxon>
        <taxon>Chryseolinea</taxon>
    </lineage>
</organism>
<name>A0A385SGQ1_9BACT</name>
<evidence type="ECO:0000313" key="4">
    <source>
        <dbReference type="Proteomes" id="UP000266183"/>
    </source>
</evidence>
<evidence type="ECO:0000313" key="3">
    <source>
        <dbReference type="EMBL" id="AYB30114.1"/>
    </source>
</evidence>
<dbReference type="Proteomes" id="UP000266183">
    <property type="component" value="Chromosome"/>
</dbReference>
<keyword evidence="4" id="KW-1185">Reference proteome</keyword>
<dbReference type="GO" id="GO:0000287">
    <property type="term" value="F:magnesium ion binding"/>
    <property type="evidence" value="ECO:0007669"/>
    <property type="project" value="InterPro"/>
</dbReference>
<dbReference type="Gene3D" id="3.90.470.20">
    <property type="entry name" value="4'-phosphopantetheinyl transferase domain"/>
    <property type="match status" value="1"/>
</dbReference>
<feature type="domain" description="4'-phosphopantetheinyl transferase" evidence="2">
    <location>
        <begin position="151"/>
        <end position="204"/>
    </location>
</feature>
<dbReference type="Pfam" id="PF01648">
    <property type="entry name" value="ACPS"/>
    <property type="match status" value="1"/>
</dbReference>
<dbReference type="InterPro" id="IPR008278">
    <property type="entry name" value="4-PPantetheinyl_Trfase_dom"/>
</dbReference>
<dbReference type="GO" id="GO:0008897">
    <property type="term" value="F:holo-[acyl-carrier-protein] synthase activity"/>
    <property type="evidence" value="ECO:0007669"/>
    <property type="project" value="InterPro"/>
</dbReference>
<reference evidence="4" key="1">
    <citation type="submission" date="2018-09" db="EMBL/GenBank/DDBJ databases">
        <title>Chryseolinea sp. KIS68-18 isolated from soil.</title>
        <authorList>
            <person name="Weon H.-Y."/>
            <person name="Kwon S.-W."/>
            <person name="Lee S.A."/>
        </authorList>
    </citation>
    <scope>NUCLEOTIDE SEQUENCE [LARGE SCALE GENOMIC DNA]</scope>
    <source>
        <strain evidence="4">KIS68-18</strain>
    </source>
</reference>
<dbReference type="SUPFAM" id="SSF56214">
    <property type="entry name" value="4'-phosphopantetheinyl transferase"/>
    <property type="match status" value="2"/>
</dbReference>
<dbReference type="AlphaFoldDB" id="A0A385SGQ1"/>
<accession>A0A385SGQ1</accession>
<dbReference type="InterPro" id="IPR037143">
    <property type="entry name" value="4-PPantetheinyl_Trfase_dom_sf"/>
</dbReference>